<proteinExistence type="predicted"/>
<evidence type="ECO:0000256" key="1">
    <source>
        <dbReference type="PROSITE-ProRule" id="PRU00042"/>
    </source>
</evidence>
<dbReference type="EMBL" id="JH767558">
    <property type="protein sequence ID" value="EON62251.1"/>
    <property type="molecule type" value="Genomic_DNA"/>
</dbReference>
<accession>R7YKU3</accession>
<dbReference type="RefSeq" id="XP_007777568.1">
    <property type="nucleotide sequence ID" value="XM_007779378.1"/>
</dbReference>
<dbReference type="InterPro" id="IPR013087">
    <property type="entry name" value="Znf_C2H2_type"/>
</dbReference>
<dbReference type="GeneID" id="19898783"/>
<keyword evidence="1" id="KW-0862">Zinc</keyword>
<name>R7YKU3_CONA1</name>
<dbReference type="Gene3D" id="3.30.160.60">
    <property type="entry name" value="Classic Zinc Finger"/>
    <property type="match status" value="1"/>
</dbReference>
<evidence type="ECO:0000313" key="3">
    <source>
        <dbReference type="EMBL" id="EON62251.1"/>
    </source>
</evidence>
<keyword evidence="4" id="KW-1185">Reference proteome</keyword>
<protein>
    <recommendedName>
        <fullName evidence="2">C2H2-type domain-containing protein</fullName>
    </recommendedName>
</protein>
<dbReference type="eggNOG" id="KOG1721">
    <property type="taxonomic scope" value="Eukaryota"/>
</dbReference>
<dbReference type="PROSITE" id="PS50157">
    <property type="entry name" value="ZINC_FINGER_C2H2_2"/>
    <property type="match status" value="1"/>
</dbReference>
<feature type="domain" description="C2H2-type" evidence="2">
    <location>
        <begin position="393"/>
        <end position="426"/>
    </location>
</feature>
<organism evidence="3 4">
    <name type="scientific">Coniosporium apollinis (strain CBS 100218)</name>
    <name type="common">Rock-inhabiting black yeast</name>
    <dbReference type="NCBI Taxonomy" id="1168221"/>
    <lineage>
        <taxon>Eukaryota</taxon>
        <taxon>Fungi</taxon>
        <taxon>Dikarya</taxon>
        <taxon>Ascomycota</taxon>
        <taxon>Pezizomycotina</taxon>
        <taxon>Dothideomycetes</taxon>
        <taxon>Dothideomycetes incertae sedis</taxon>
        <taxon>Coniosporium</taxon>
    </lineage>
</organism>
<keyword evidence="1" id="KW-0863">Zinc-finger</keyword>
<sequence>MEYAPMDTTDHCHTSTASYSGSGFLTPLSTPYEGRRDSIVSSQSALSYAQSFSSVSDAYSPHQMPSTPQNGVDALSESFFYATSGLNFEDLSPHHGLPFPRGCVKESLLPLRNIAPSTDSGLLDYRTHGWEMVQRPELESSLSLTGPVCDCTMPASGDFSLALQSMLDPRASGEPVRSALESFNSSTSWEGEHISSSTGSFVHIQYPPEDQSMLDSTNASYTMTPAASHQWMMPTLDARMHTSTVVPSDTSVDLETDGFANIQVDVADSGFSAFEQYPPSSPCPIDPYAGAEPSCLDIKPVHDHDHSEDDSSTRAVWSGRKVARSVYTTRTGGKGLKKERRRAGVSRRKTKTEDLPFCTRRVGGGEVRVAIDGEWVVRNDGKYASREATQKKHFCDEMIGNHICRKAFNRPEHLKRHKDTHSDQRRFECVLGPNCNSRNPKKCQGDGNRKFGRNDNCNDHYKTHLRRSTAGRNTRFDNPQELFDIIEEKKTPEDAEKLIERLVNWMKGLEEKERKDGKSMIWEEYWAEHWYWVKIKDNKDELRRKERF</sequence>
<dbReference type="HOGENOM" id="CLU_536531_0_0_1"/>
<keyword evidence="1" id="KW-0479">Metal-binding</keyword>
<dbReference type="STRING" id="1168221.R7YKU3"/>
<evidence type="ECO:0000259" key="2">
    <source>
        <dbReference type="PROSITE" id="PS50157"/>
    </source>
</evidence>
<dbReference type="GO" id="GO:0008270">
    <property type="term" value="F:zinc ion binding"/>
    <property type="evidence" value="ECO:0007669"/>
    <property type="project" value="UniProtKB-KW"/>
</dbReference>
<dbReference type="Proteomes" id="UP000016924">
    <property type="component" value="Unassembled WGS sequence"/>
</dbReference>
<dbReference type="AlphaFoldDB" id="R7YKU3"/>
<gene>
    <name evidence="3" type="ORF">W97_01472</name>
</gene>
<reference evidence="4" key="1">
    <citation type="submission" date="2012-06" db="EMBL/GenBank/DDBJ databases">
        <title>The genome sequence of Coniosporium apollinis CBS 100218.</title>
        <authorList>
            <consortium name="The Broad Institute Genome Sequencing Platform"/>
            <person name="Cuomo C."/>
            <person name="Gorbushina A."/>
            <person name="Noack S."/>
            <person name="Walker B."/>
            <person name="Young S.K."/>
            <person name="Zeng Q."/>
            <person name="Gargeya S."/>
            <person name="Fitzgerald M."/>
            <person name="Haas B."/>
            <person name="Abouelleil A."/>
            <person name="Alvarado L."/>
            <person name="Arachchi H.M."/>
            <person name="Berlin A.M."/>
            <person name="Chapman S.B."/>
            <person name="Goldberg J."/>
            <person name="Griggs A."/>
            <person name="Gujja S."/>
            <person name="Hansen M."/>
            <person name="Howarth C."/>
            <person name="Imamovic A."/>
            <person name="Larimer J."/>
            <person name="McCowan C."/>
            <person name="Montmayeur A."/>
            <person name="Murphy C."/>
            <person name="Neiman D."/>
            <person name="Pearson M."/>
            <person name="Priest M."/>
            <person name="Roberts A."/>
            <person name="Saif S."/>
            <person name="Shea T."/>
            <person name="Sisk P."/>
            <person name="Sykes S."/>
            <person name="Wortman J."/>
            <person name="Nusbaum C."/>
            <person name="Birren B."/>
        </authorList>
    </citation>
    <scope>NUCLEOTIDE SEQUENCE [LARGE SCALE GENOMIC DNA]</scope>
    <source>
        <strain evidence="4">CBS 100218</strain>
    </source>
</reference>
<evidence type="ECO:0000313" key="4">
    <source>
        <dbReference type="Proteomes" id="UP000016924"/>
    </source>
</evidence>
<dbReference type="OrthoDB" id="10018191at2759"/>